<dbReference type="PANTHER" id="PTHR46732:SF8">
    <property type="entry name" value="ATP-DEPENDENT PROTEASE LA (LON) DOMAIN PROTEIN"/>
    <property type="match status" value="1"/>
</dbReference>
<feature type="region of interest" description="Disordered" evidence="12">
    <location>
        <begin position="1"/>
        <end position="32"/>
    </location>
</feature>
<dbReference type="InterPro" id="IPR015947">
    <property type="entry name" value="PUA-like_sf"/>
</dbReference>
<dbReference type="InterPro" id="IPR004910">
    <property type="entry name" value="Yippee/Mis18/Cereblon"/>
</dbReference>
<dbReference type="SMART" id="SM00464">
    <property type="entry name" value="LON"/>
    <property type="match status" value="1"/>
</dbReference>
<dbReference type="Pfam" id="PF03226">
    <property type="entry name" value="Yippee-Mis18"/>
    <property type="match status" value="1"/>
</dbReference>
<comment type="caution">
    <text evidence="15">The sequence shown here is derived from an EMBL/GenBank/DDBJ whole genome shotgun (WGS) entry which is preliminary data.</text>
</comment>
<evidence type="ECO:0000256" key="1">
    <source>
        <dbReference type="ARBA" id="ARBA00004123"/>
    </source>
</evidence>
<accession>A0A8J4C653</accession>
<dbReference type="InterPro" id="IPR003111">
    <property type="entry name" value="Lon_prtase_N"/>
</dbReference>
<protein>
    <recommendedName>
        <fullName evidence="4">Protein cereblon</fullName>
    </recommendedName>
    <alternativeName>
        <fullName evidence="9">Protein ohgata</fullName>
    </alternativeName>
</protein>
<dbReference type="GO" id="GO:0046872">
    <property type="term" value="F:metal ion binding"/>
    <property type="evidence" value="ECO:0007669"/>
    <property type="project" value="UniProtKB-KW"/>
</dbReference>
<dbReference type="PANTHER" id="PTHR46732">
    <property type="entry name" value="ATP-DEPENDENT PROTEASE LA (LON) DOMAIN PROTEIN"/>
    <property type="match status" value="1"/>
</dbReference>
<keyword evidence="7" id="KW-0862">Zinc</keyword>
<evidence type="ECO:0000256" key="4">
    <source>
        <dbReference type="ARBA" id="ARBA00014394"/>
    </source>
</evidence>
<feature type="domain" description="CULT" evidence="14">
    <location>
        <begin position="326"/>
        <end position="433"/>
    </location>
</feature>
<evidence type="ECO:0000256" key="11">
    <source>
        <dbReference type="ARBA" id="ARBA00046796"/>
    </source>
</evidence>
<evidence type="ECO:0000256" key="6">
    <source>
        <dbReference type="ARBA" id="ARBA00022786"/>
    </source>
</evidence>
<comment type="subunit">
    <text evidence="11">Likely a component of a DCX (DDB1-CUL4-X-box) protein ligase complex. May interact with pic/DDB1.</text>
</comment>
<feature type="domain" description="Lon N-terminal" evidence="13">
    <location>
        <begin position="87"/>
        <end position="327"/>
    </location>
</feature>
<name>A0A8J4C653_9CHLO</name>
<dbReference type="Gene3D" id="2.30.130.40">
    <property type="entry name" value="LON domain-like"/>
    <property type="match status" value="1"/>
</dbReference>
<evidence type="ECO:0000256" key="9">
    <source>
        <dbReference type="ARBA" id="ARBA00030079"/>
    </source>
</evidence>
<comment type="subcellular location">
    <subcellularLocation>
        <location evidence="1">Nucleus</location>
    </subcellularLocation>
</comment>
<feature type="compositionally biased region" description="Acidic residues" evidence="12">
    <location>
        <begin position="16"/>
        <end position="27"/>
    </location>
</feature>
<dbReference type="Gene3D" id="1.20.58.1480">
    <property type="match status" value="1"/>
</dbReference>
<dbReference type="SUPFAM" id="SSF88697">
    <property type="entry name" value="PUA domain-like"/>
    <property type="match status" value="1"/>
</dbReference>
<feature type="compositionally biased region" description="Polar residues" evidence="12">
    <location>
        <begin position="1"/>
        <end position="11"/>
    </location>
</feature>
<sequence length="487" mass="52718">MSEQSESQSPLAASEAESDTSSEDEDEVVRGGMERVSSFDLDAADGGADAAAHRFDPNTVAQHRYLGDVDELAGGAQLLEEGVTYVLPLFPLSGVVLLPGEVLPLFLHSPRDILKLERALRLPPEHPAARLIAVTHESWHSHLSLVGCSAEVRRMRRSIEFQEDGRPAAAAAAAAAAAGGGPGGARGRFRVSVVAVVARGRQRLLLDRTRLTDTFRMPVKVMPEGMAEAPPRQMMSGAAFWAPWAIRPFDVPALAVRVQQLCSGVLPQIATKFNSSSRLHGPIALQRYGYWLASNLPLSAERRQQLLESIDTAERLRLISEWLTRLGVLACKYCGATVAHCSSALLMSSEGAGGAFVNAHGYVHDIATFRVVQGLSYQGQPETAHSWFPGYAWTIANCERCSDHLGWRFTACSEGLRPSVFWGLRRSAILCPQLQRQRAGSGLPRGRENPLRAGGQRPVLMAMAEAIGVAFPLGDLGTGDEEEDEEE</sequence>
<evidence type="ECO:0000256" key="8">
    <source>
        <dbReference type="ARBA" id="ARBA00023242"/>
    </source>
</evidence>
<evidence type="ECO:0000259" key="14">
    <source>
        <dbReference type="PROSITE" id="PS51788"/>
    </source>
</evidence>
<dbReference type="Proteomes" id="UP000747110">
    <property type="component" value="Unassembled WGS sequence"/>
</dbReference>
<evidence type="ECO:0000256" key="10">
    <source>
        <dbReference type="ARBA" id="ARBA00046075"/>
    </source>
</evidence>
<evidence type="ECO:0000256" key="2">
    <source>
        <dbReference type="ARBA" id="ARBA00004906"/>
    </source>
</evidence>
<evidence type="ECO:0000313" key="15">
    <source>
        <dbReference type="EMBL" id="GIL75511.1"/>
    </source>
</evidence>
<dbReference type="CDD" id="cd15777">
    <property type="entry name" value="CRBN_C_like"/>
    <property type="match status" value="1"/>
</dbReference>
<dbReference type="PROSITE" id="PS51788">
    <property type="entry name" value="CULT"/>
    <property type="match status" value="1"/>
</dbReference>
<gene>
    <name evidence="15" type="ORF">Vretifemale_5288</name>
</gene>
<dbReference type="OrthoDB" id="267517at2759"/>
<dbReference type="InterPro" id="IPR046336">
    <property type="entry name" value="Lon_prtase_N_sf"/>
</dbReference>
<keyword evidence="6" id="KW-0833">Ubl conjugation pathway</keyword>
<evidence type="ECO:0000256" key="12">
    <source>
        <dbReference type="SAM" id="MobiDB-lite"/>
    </source>
</evidence>
<feature type="non-terminal residue" evidence="15">
    <location>
        <position position="1"/>
    </location>
</feature>
<keyword evidence="8" id="KW-0539">Nucleus</keyword>
<keyword evidence="5" id="KW-0479">Metal-binding</keyword>
<keyword evidence="16" id="KW-1185">Reference proteome</keyword>
<dbReference type="InterPro" id="IPR034750">
    <property type="entry name" value="CULT"/>
</dbReference>
<dbReference type="Pfam" id="PF02190">
    <property type="entry name" value="LON_substr_bdg"/>
    <property type="match status" value="1"/>
</dbReference>
<evidence type="ECO:0000313" key="16">
    <source>
        <dbReference type="Proteomes" id="UP000747110"/>
    </source>
</evidence>
<reference evidence="15" key="1">
    <citation type="journal article" date="2021" name="Proc. Natl. Acad. Sci. U.S.A.">
        <title>Three genomes in the algal genus Volvox reveal the fate of a haploid sex-determining region after a transition to homothallism.</title>
        <authorList>
            <person name="Yamamoto K."/>
            <person name="Hamaji T."/>
            <person name="Kawai-Toyooka H."/>
            <person name="Matsuzaki R."/>
            <person name="Takahashi F."/>
            <person name="Nishimura Y."/>
            <person name="Kawachi M."/>
            <person name="Noguchi H."/>
            <person name="Minakuchi Y."/>
            <person name="Umen J.G."/>
            <person name="Toyoda A."/>
            <person name="Nozaki H."/>
        </authorList>
    </citation>
    <scope>NUCLEOTIDE SEQUENCE</scope>
    <source>
        <strain evidence="15">NIES-3786</strain>
    </source>
</reference>
<evidence type="ECO:0000256" key="3">
    <source>
        <dbReference type="ARBA" id="ARBA00005293"/>
    </source>
</evidence>
<comment type="similarity">
    <text evidence="3">Belongs to the CRBN family.</text>
</comment>
<dbReference type="GO" id="GO:0016567">
    <property type="term" value="P:protein ubiquitination"/>
    <property type="evidence" value="ECO:0007669"/>
    <property type="project" value="UniProtKB-UniPathway"/>
</dbReference>
<evidence type="ECO:0000256" key="7">
    <source>
        <dbReference type="ARBA" id="ARBA00022833"/>
    </source>
</evidence>
<comment type="function">
    <text evidence="10">Substrate recognition component of a DCX (DDB1-CUL4-X-box) E3 protein ligase complex that mediates the ubiquitination and subsequent proteasomal degradation of target proteins. Has an essential role in mediating growth by negatively regulating insulin signaling. It also has a role in maintaining presynaptic function in the neuromuscular junction synapses of third-instar larvae.</text>
</comment>
<dbReference type="EMBL" id="BNCP01000007">
    <property type="protein sequence ID" value="GIL75511.1"/>
    <property type="molecule type" value="Genomic_DNA"/>
</dbReference>
<dbReference type="FunFam" id="2.170.150.20:FF:000005">
    <property type="entry name" value="Blast:Protein cereblon homolog"/>
    <property type="match status" value="1"/>
</dbReference>
<dbReference type="GO" id="GO:0005634">
    <property type="term" value="C:nucleus"/>
    <property type="evidence" value="ECO:0007669"/>
    <property type="project" value="UniProtKB-SubCell"/>
</dbReference>
<dbReference type="PROSITE" id="PS51787">
    <property type="entry name" value="LON_N"/>
    <property type="match status" value="1"/>
</dbReference>
<evidence type="ECO:0000259" key="13">
    <source>
        <dbReference type="PROSITE" id="PS51787"/>
    </source>
</evidence>
<proteinExistence type="inferred from homology"/>
<dbReference type="AlphaFoldDB" id="A0A8J4C653"/>
<organism evidence="15 16">
    <name type="scientific">Volvox reticuliferus</name>
    <dbReference type="NCBI Taxonomy" id="1737510"/>
    <lineage>
        <taxon>Eukaryota</taxon>
        <taxon>Viridiplantae</taxon>
        <taxon>Chlorophyta</taxon>
        <taxon>core chlorophytes</taxon>
        <taxon>Chlorophyceae</taxon>
        <taxon>CS clade</taxon>
        <taxon>Chlamydomonadales</taxon>
        <taxon>Volvocaceae</taxon>
        <taxon>Volvox</taxon>
    </lineage>
</organism>
<comment type="pathway">
    <text evidence="2">Protein modification; protein ubiquitination.</text>
</comment>
<evidence type="ECO:0000256" key="5">
    <source>
        <dbReference type="ARBA" id="ARBA00022723"/>
    </source>
</evidence>
<dbReference type="UniPathway" id="UPA00143"/>
<dbReference type="Gene3D" id="2.170.150.20">
    <property type="entry name" value="Peptide methionine sulfoxide reductase"/>
    <property type="match status" value="1"/>
</dbReference>